<keyword evidence="1" id="KW-0732">Signal</keyword>
<evidence type="ECO:0000259" key="2">
    <source>
        <dbReference type="Pfam" id="PF20729"/>
    </source>
</evidence>
<dbReference type="EMBL" id="JACVVX010000003">
    <property type="protein sequence ID" value="MBD0415149.1"/>
    <property type="molecule type" value="Genomic_DNA"/>
</dbReference>
<dbReference type="InterPro" id="IPR021109">
    <property type="entry name" value="Peptidase_aspartic_dom_sf"/>
</dbReference>
<comment type="caution">
    <text evidence="3">The sequence shown here is derived from an EMBL/GenBank/DDBJ whole genome shotgun (WGS) entry which is preliminary data.</text>
</comment>
<name>A0A8J6TYQ0_9HYPH</name>
<accession>A0A8J6TYQ0</accession>
<keyword evidence="4" id="KW-1185">Reference proteome</keyword>
<feature type="signal peptide" evidence="1">
    <location>
        <begin position="1"/>
        <end position="23"/>
    </location>
</feature>
<dbReference type="Gene3D" id="2.40.70.10">
    <property type="entry name" value="Acid Proteases"/>
    <property type="match status" value="1"/>
</dbReference>
<evidence type="ECO:0000256" key="1">
    <source>
        <dbReference type="SAM" id="SignalP"/>
    </source>
</evidence>
<dbReference type="InterPro" id="IPR048054">
    <property type="entry name" value="PecA_C"/>
</dbReference>
<protein>
    <recommendedName>
        <fullName evidence="2">PE cleavage protein A C-terminal domain-containing protein</fullName>
    </recommendedName>
</protein>
<proteinExistence type="predicted"/>
<dbReference type="AlphaFoldDB" id="A0A8J6TYQ0"/>
<evidence type="ECO:0000313" key="3">
    <source>
        <dbReference type="EMBL" id="MBD0415149.1"/>
    </source>
</evidence>
<dbReference type="Proteomes" id="UP000643405">
    <property type="component" value="Unassembled WGS sequence"/>
</dbReference>
<reference evidence="3" key="1">
    <citation type="submission" date="2020-09" db="EMBL/GenBank/DDBJ databases">
        <title>Genome seq and assembly of Tianweitania sp.</title>
        <authorList>
            <person name="Chhetri G."/>
        </authorList>
    </citation>
    <scope>NUCLEOTIDE SEQUENCE</scope>
    <source>
        <strain evidence="3">Rool2</strain>
    </source>
</reference>
<dbReference type="RefSeq" id="WP_188164590.1">
    <property type="nucleotide sequence ID" value="NZ_JACVVX010000003.1"/>
</dbReference>
<dbReference type="Pfam" id="PF20729">
    <property type="entry name" value="PE-PGRS_C"/>
    <property type="match status" value="1"/>
</dbReference>
<feature type="domain" description="PE cleavage protein A C-terminal" evidence="2">
    <location>
        <begin position="52"/>
        <end position="165"/>
    </location>
</feature>
<feature type="chain" id="PRO_5035149538" description="PE cleavage protein A C-terminal domain-containing protein" evidence="1">
    <location>
        <begin position="24"/>
        <end position="358"/>
    </location>
</feature>
<sequence length="358" mass="37642">MSRLSHKLLGAGAVLLCTFPAMADPDYSGFEKETLLRFHNAPEAGAPIRFSPTLEMSFGGEPTRAIMDTGSTGIVVSADVIPDVQNLKSTGTGTLTYSSSGRIMHGNWVVTPVTITGSNGESVTTTPLPVLAVNRIDCFSNARDCEPTDNPTRVAMMGIGFGRESDHQGQSTPDKNPFLNVADMGTAGGPGSMSRGYIVTRESIYLGLTGGNTRGFEFVQLTQNSTTNDWSGVAACISLGGGEPACGTALVDTGVTVMYLTLPTDREKGNTQDGENGAKTLVPETELSVIFGATPSAEAPGYAFSVGDTDQPAAPERIVLVGGENRPTFVNTSVHALNAFDYLYDADNGYVGFRKISE</sequence>
<organism evidence="3 4">
    <name type="scientific">Oryzicola mucosus</name>
    <dbReference type="NCBI Taxonomy" id="2767425"/>
    <lineage>
        <taxon>Bacteria</taxon>
        <taxon>Pseudomonadati</taxon>
        <taxon>Pseudomonadota</taxon>
        <taxon>Alphaproteobacteria</taxon>
        <taxon>Hyphomicrobiales</taxon>
        <taxon>Phyllobacteriaceae</taxon>
        <taxon>Oryzicola</taxon>
    </lineage>
</organism>
<evidence type="ECO:0000313" key="4">
    <source>
        <dbReference type="Proteomes" id="UP000643405"/>
    </source>
</evidence>
<gene>
    <name evidence="3" type="ORF">ICI42_10835</name>
</gene>